<dbReference type="GO" id="GO:0005524">
    <property type="term" value="F:ATP binding"/>
    <property type="evidence" value="ECO:0007669"/>
    <property type="project" value="UniProtKB-UniRule"/>
</dbReference>
<evidence type="ECO:0000256" key="5">
    <source>
        <dbReference type="PROSITE-ProRule" id="PRU10141"/>
    </source>
</evidence>
<dbReference type="PROSITE" id="PS00108">
    <property type="entry name" value="PROTEIN_KINASE_ST"/>
    <property type="match status" value="1"/>
</dbReference>
<dbReference type="InterPro" id="IPR011009">
    <property type="entry name" value="Kinase-like_dom_sf"/>
</dbReference>
<proteinExistence type="predicted"/>
<keyword evidence="4 5" id="KW-0067">ATP-binding</keyword>
<evidence type="ECO:0000259" key="7">
    <source>
        <dbReference type="PROSITE" id="PS50011"/>
    </source>
</evidence>
<evidence type="ECO:0000256" key="2">
    <source>
        <dbReference type="ARBA" id="ARBA00022741"/>
    </source>
</evidence>
<dbReference type="EMBL" id="SJPN01000002">
    <property type="protein sequence ID" value="TWU06064.1"/>
    <property type="molecule type" value="Genomic_DNA"/>
</dbReference>
<feature type="compositionally biased region" description="Polar residues" evidence="6">
    <location>
        <begin position="411"/>
        <end position="423"/>
    </location>
</feature>
<dbReference type="CDD" id="cd14014">
    <property type="entry name" value="STKc_PknB_like"/>
    <property type="match status" value="1"/>
</dbReference>
<dbReference type="PANTHER" id="PTHR43289">
    <property type="entry name" value="MITOGEN-ACTIVATED PROTEIN KINASE KINASE KINASE 20-RELATED"/>
    <property type="match status" value="1"/>
</dbReference>
<reference evidence="8 9" key="1">
    <citation type="submission" date="2019-02" db="EMBL/GenBank/DDBJ databases">
        <title>Deep-cultivation of Planctomycetes and their phenomic and genomic characterization uncovers novel biology.</title>
        <authorList>
            <person name="Wiegand S."/>
            <person name="Jogler M."/>
            <person name="Boedeker C."/>
            <person name="Pinto D."/>
            <person name="Vollmers J."/>
            <person name="Rivas-Marin E."/>
            <person name="Kohn T."/>
            <person name="Peeters S.H."/>
            <person name="Heuer A."/>
            <person name="Rast P."/>
            <person name="Oberbeckmann S."/>
            <person name="Bunk B."/>
            <person name="Jeske O."/>
            <person name="Meyerdierks A."/>
            <person name="Storesund J.E."/>
            <person name="Kallscheuer N."/>
            <person name="Luecker S."/>
            <person name="Lage O.M."/>
            <person name="Pohl T."/>
            <person name="Merkel B.J."/>
            <person name="Hornburger P."/>
            <person name="Mueller R.-W."/>
            <person name="Bruemmer F."/>
            <person name="Labrenz M."/>
            <person name="Spormann A.M."/>
            <person name="Op Den Camp H."/>
            <person name="Overmann J."/>
            <person name="Amann R."/>
            <person name="Jetten M.S.M."/>
            <person name="Mascher T."/>
            <person name="Medema M.H."/>
            <person name="Devos D.P."/>
            <person name="Kaster A.-K."/>
            <person name="Ovreas L."/>
            <person name="Rohde M."/>
            <person name="Galperin M.Y."/>
            <person name="Jogler C."/>
        </authorList>
    </citation>
    <scope>NUCLEOTIDE SEQUENCE [LARGE SCALE GENOMIC DNA]</scope>
    <source>
        <strain evidence="8 9">Pla52n</strain>
    </source>
</reference>
<dbReference type="InterPro" id="IPR032675">
    <property type="entry name" value="LRR_dom_sf"/>
</dbReference>
<dbReference type="PROSITE" id="PS00107">
    <property type="entry name" value="PROTEIN_KINASE_ATP"/>
    <property type="match status" value="1"/>
</dbReference>
<keyword evidence="1 8" id="KW-0808">Transferase</keyword>
<gene>
    <name evidence="8" type="primary">prkC_13</name>
    <name evidence="8" type="ORF">Pla52n_17840</name>
</gene>
<dbReference type="Gene3D" id="3.30.200.20">
    <property type="entry name" value="Phosphorylase Kinase, domain 1"/>
    <property type="match status" value="1"/>
</dbReference>
<dbReference type="Gene3D" id="3.80.10.10">
    <property type="entry name" value="Ribonuclease Inhibitor"/>
    <property type="match status" value="2"/>
</dbReference>
<dbReference type="SMART" id="SM00220">
    <property type="entry name" value="S_TKc"/>
    <property type="match status" value="1"/>
</dbReference>
<organism evidence="8 9">
    <name type="scientific">Stieleria varia</name>
    <dbReference type="NCBI Taxonomy" id="2528005"/>
    <lineage>
        <taxon>Bacteria</taxon>
        <taxon>Pseudomonadati</taxon>
        <taxon>Planctomycetota</taxon>
        <taxon>Planctomycetia</taxon>
        <taxon>Pirellulales</taxon>
        <taxon>Pirellulaceae</taxon>
        <taxon>Stieleria</taxon>
    </lineage>
</organism>
<dbReference type="PROSITE" id="PS50011">
    <property type="entry name" value="PROTEIN_KINASE_DOM"/>
    <property type="match status" value="1"/>
</dbReference>
<sequence>MNELQIFVEARDLRDPDQRSKYLQQATGGDNNLLSRVQRLLRFDDSGDTMFDRHPHSILGTLYSSLDDDTESLSTRELLQQVCDRVDENADGEDGQLGHLLHYKLLEPIGHGGFGVVVKALDEKLQRIVAIKILHPRLAKCTDARTRFLHEARSVASVRHDNIVQIYAVEESPVAFLVMEYIEGRNLQQAIDDESPLPTVDVIRIGKQIALALGAAFARGVIHRDIKPANILLQDDHEGRVKVTDFGLAITNDQESPLRSGPIAGTPSFMSPEQATGGKVDHLTDLFSLGCVLHAMCSGRSPFHARNALSILRRVTEGKPEILTNLNPHVPAALASVIDQLIQKNPAMRLQSPGEVIDALNACHSNQTISQNSGRNAFWLRASVTLAIVAAVVLGVTKSTNPFAASSRETVGSLSVLHSTTPESAVGPEERSESPDPQGKVQLERFIAEVQKQNTGYRIDQIHSGFTDNRLTGLDLIRPLDCSPLAGLTDLTHLGIRSGGSTHSFSLGFASGMRELQSLKMDGLQITTLQPLKGLPLRDLSMWSWNAYGIPALGDMSPLQGMPLQRLNCGNSLVSDLSPLRGMPLEFLCLNLTLAEDLTPLAGAPLQELLLTCTDVSDLTPLKGMPLKILELGGSRVSDLSPLAGSPIEILRLDHTLVTDFSVLKQMPNLKELRIAVDPARDQSLREQFPHVNLRHDVPDHLSSVEDGAKIRAPHVLMGGISLGRSSLIERMLRNLVKQNPKCNLPSCRFTVREGRVIYFETEPLETYEAIGDLKDLESLSIIGDYRTPVDVEFIANLKKLHTVYLFGCQVTNLAALRDTQLKQLWLWSWDRHLKDSAGDLSPLKGLSLTHLNCGCSSTKDLSPLAGMPLEVLVLNSTEVHDLSPLSNMPLRELLIAGTPVEDLSPLRGMSLEKLTLNDSKVTDLSPVAGMPIKNLSINGTDISDRDIISEFPLEELEMDYEESRDREWIASFPNLRMLNQRPIGEFLSKTPQ</sequence>
<dbReference type="Proteomes" id="UP000320176">
    <property type="component" value="Unassembled WGS sequence"/>
</dbReference>
<dbReference type="Gene3D" id="1.10.510.10">
    <property type="entry name" value="Transferase(Phosphotransferase) domain 1"/>
    <property type="match status" value="1"/>
</dbReference>
<evidence type="ECO:0000256" key="6">
    <source>
        <dbReference type="SAM" id="MobiDB-lite"/>
    </source>
</evidence>
<feature type="binding site" evidence="5">
    <location>
        <position position="132"/>
    </location>
    <ligand>
        <name>ATP</name>
        <dbReference type="ChEBI" id="CHEBI:30616"/>
    </ligand>
</feature>
<comment type="caution">
    <text evidence="8">The sequence shown here is derived from an EMBL/GenBank/DDBJ whole genome shotgun (WGS) entry which is preliminary data.</text>
</comment>
<dbReference type="InterPro" id="IPR008271">
    <property type="entry name" value="Ser/Thr_kinase_AS"/>
</dbReference>
<dbReference type="PANTHER" id="PTHR43289:SF6">
    <property type="entry name" value="SERINE_THREONINE-PROTEIN KINASE NEKL-3"/>
    <property type="match status" value="1"/>
</dbReference>
<protein>
    <submittedName>
        <fullName evidence="8">Serine/threonine-protein kinase PrkC</fullName>
        <ecNumber evidence="8">2.7.11.1</ecNumber>
    </submittedName>
</protein>
<dbReference type="GO" id="GO:0004674">
    <property type="term" value="F:protein serine/threonine kinase activity"/>
    <property type="evidence" value="ECO:0007669"/>
    <property type="project" value="UniProtKB-EC"/>
</dbReference>
<dbReference type="EC" id="2.7.11.1" evidence="8"/>
<evidence type="ECO:0000256" key="4">
    <source>
        <dbReference type="ARBA" id="ARBA00022840"/>
    </source>
</evidence>
<dbReference type="InterPro" id="IPR017441">
    <property type="entry name" value="Protein_kinase_ATP_BS"/>
</dbReference>
<feature type="region of interest" description="Disordered" evidence="6">
    <location>
        <begin position="411"/>
        <end position="440"/>
    </location>
</feature>
<evidence type="ECO:0000313" key="9">
    <source>
        <dbReference type="Proteomes" id="UP000320176"/>
    </source>
</evidence>
<evidence type="ECO:0000256" key="1">
    <source>
        <dbReference type="ARBA" id="ARBA00022679"/>
    </source>
</evidence>
<evidence type="ECO:0000313" key="8">
    <source>
        <dbReference type="EMBL" id="TWU06064.1"/>
    </source>
</evidence>
<dbReference type="SUPFAM" id="SSF52058">
    <property type="entry name" value="L domain-like"/>
    <property type="match status" value="2"/>
</dbReference>
<keyword evidence="3 8" id="KW-0418">Kinase</keyword>
<keyword evidence="9" id="KW-1185">Reference proteome</keyword>
<evidence type="ECO:0000256" key="3">
    <source>
        <dbReference type="ARBA" id="ARBA00022777"/>
    </source>
</evidence>
<name>A0A5C6B6C0_9BACT</name>
<dbReference type="RefSeq" id="WP_146519206.1">
    <property type="nucleotide sequence ID" value="NZ_CP151726.1"/>
</dbReference>
<dbReference type="Pfam" id="PF00069">
    <property type="entry name" value="Pkinase"/>
    <property type="match status" value="1"/>
</dbReference>
<dbReference type="InterPro" id="IPR000719">
    <property type="entry name" value="Prot_kinase_dom"/>
</dbReference>
<dbReference type="AlphaFoldDB" id="A0A5C6B6C0"/>
<dbReference type="OrthoDB" id="6111975at2"/>
<keyword evidence="2 5" id="KW-0547">Nucleotide-binding</keyword>
<accession>A0A5C6B6C0</accession>
<dbReference type="SUPFAM" id="SSF56112">
    <property type="entry name" value="Protein kinase-like (PK-like)"/>
    <property type="match status" value="1"/>
</dbReference>
<feature type="domain" description="Protein kinase" evidence="7">
    <location>
        <begin position="103"/>
        <end position="361"/>
    </location>
</feature>